<reference evidence="2" key="1">
    <citation type="submission" date="2022-11" db="UniProtKB">
        <authorList>
            <consortium name="WormBaseParasite"/>
        </authorList>
    </citation>
    <scope>IDENTIFICATION</scope>
</reference>
<protein>
    <submittedName>
        <fullName evidence="2">Uncharacterized protein</fullName>
    </submittedName>
</protein>
<evidence type="ECO:0000313" key="1">
    <source>
        <dbReference type="Proteomes" id="UP000887574"/>
    </source>
</evidence>
<dbReference type="Proteomes" id="UP000887574">
    <property type="component" value="Unplaced"/>
</dbReference>
<organism evidence="1 2">
    <name type="scientific">Ditylenchus dipsaci</name>
    <dbReference type="NCBI Taxonomy" id="166011"/>
    <lineage>
        <taxon>Eukaryota</taxon>
        <taxon>Metazoa</taxon>
        <taxon>Ecdysozoa</taxon>
        <taxon>Nematoda</taxon>
        <taxon>Chromadorea</taxon>
        <taxon>Rhabditida</taxon>
        <taxon>Tylenchina</taxon>
        <taxon>Tylenchomorpha</taxon>
        <taxon>Sphaerularioidea</taxon>
        <taxon>Anguinidae</taxon>
        <taxon>Anguininae</taxon>
        <taxon>Ditylenchus</taxon>
    </lineage>
</organism>
<evidence type="ECO:0000313" key="2">
    <source>
        <dbReference type="WBParaSite" id="jg24981"/>
    </source>
</evidence>
<sequence>MFSPLHALYVDISMSDVGIPLLKLYKYNRRVKFVADRHLVMDPTTSQFQVDTPSFELNRWSHFIIETPLLPYNSLYGPQVVEWLRECRGQKEYQDIVRVLEHQTNHPFKVIFPFQCDKVETMNISSSVYEFTKREFLRSLTQEPDKVCAFMVEVEKVLEDPSCELELAEGSTIIEITTLKNSDPRHTQRLQIAIEANRPITEHSVKQAGIVEGMIQVRGKEEIKIGQAFKAKVMKFLEDLEEKQEQPPANSFK</sequence>
<name>A0A915DZX8_9BILA</name>
<dbReference type="AlphaFoldDB" id="A0A915DZX8"/>
<proteinExistence type="predicted"/>
<dbReference type="WBParaSite" id="jg24981">
    <property type="protein sequence ID" value="jg24981"/>
    <property type="gene ID" value="jg24981"/>
</dbReference>
<keyword evidence="1" id="KW-1185">Reference proteome</keyword>
<accession>A0A915DZX8</accession>